<dbReference type="SUPFAM" id="SSF48657">
    <property type="entry name" value="FinO-like"/>
    <property type="match status" value="1"/>
</dbReference>
<evidence type="ECO:0000256" key="3">
    <source>
        <dbReference type="ARBA" id="ARBA00023186"/>
    </source>
</evidence>
<feature type="region of interest" description="Disordered" evidence="4">
    <location>
        <begin position="135"/>
        <end position="154"/>
    </location>
</feature>
<evidence type="ECO:0000256" key="4">
    <source>
        <dbReference type="SAM" id="MobiDB-lite"/>
    </source>
</evidence>
<dbReference type="InterPro" id="IPR016103">
    <property type="entry name" value="ProQ/FinO"/>
</dbReference>
<keyword evidence="2" id="KW-0694">RNA-binding</keyword>
<evidence type="ECO:0000313" key="7">
    <source>
        <dbReference type="Proteomes" id="UP000249633"/>
    </source>
</evidence>
<keyword evidence="3" id="KW-0143">Chaperone</keyword>
<evidence type="ECO:0000256" key="2">
    <source>
        <dbReference type="ARBA" id="ARBA00022884"/>
    </source>
</evidence>
<protein>
    <submittedName>
        <fullName evidence="6">Prop effector ProQ</fullName>
    </submittedName>
</protein>
<feature type="compositionally biased region" description="Low complexity" evidence="4">
    <location>
        <begin position="23"/>
        <end position="42"/>
    </location>
</feature>
<dbReference type="Proteomes" id="UP000249633">
    <property type="component" value="Unassembled WGS sequence"/>
</dbReference>
<dbReference type="InterPro" id="IPR036442">
    <property type="entry name" value="ProQ/FinO_sf"/>
</dbReference>
<organism evidence="6 7">
    <name type="scientific">Roseateles depolymerans</name>
    <dbReference type="NCBI Taxonomy" id="76731"/>
    <lineage>
        <taxon>Bacteria</taxon>
        <taxon>Pseudomonadati</taxon>
        <taxon>Pseudomonadota</taxon>
        <taxon>Betaproteobacteria</taxon>
        <taxon>Burkholderiales</taxon>
        <taxon>Sphaerotilaceae</taxon>
        <taxon>Roseateles</taxon>
    </lineage>
</organism>
<dbReference type="GO" id="GO:0033592">
    <property type="term" value="F:RNA strand annealing activity"/>
    <property type="evidence" value="ECO:0007669"/>
    <property type="project" value="InterPro"/>
</dbReference>
<feature type="region of interest" description="Disordered" evidence="4">
    <location>
        <begin position="191"/>
        <end position="283"/>
    </location>
</feature>
<dbReference type="GO" id="GO:0034057">
    <property type="term" value="F:RNA strand-exchange activity"/>
    <property type="evidence" value="ECO:0007669"/>
    <property type="project" value="InterPro"/>
</dbReference>
<feature type="compositionally biased region" description="Basic and acidic residues" evidence="4">
    <location>
        <begin position="237"/>
        <end position="255"/>
    </location>
</feature>
<gene>
    <name evidence="6" type="ORF">DI603_10645</name>
</gene>
<dbReference type="SMART" id="SM00945">
    <property type="entry name" value="ProQ"/>
    <property type="match status" value="1"/>
</dbReference>
<feature type="domain" description="ProQ/FinO" evidence="5">
    <location>
        <begin position="40"/>
        <end position="150"/>
    </location>
</feature>
<dbReference type="InterPro" id="IPR023529">
    <property type="entry name" value="ProQ"/>
</dbReference>
<dbReference type="Gene3D" id="1.10.1710.10">
    <property type="entry name" value="ProQ/FinO domain"/>
    <property type="match status" value="1"/>
</dbReference>
<feature type="region of interest" description="Disordered" evidence="4">
    <location>
        <begin position="1"/>
        <end position="42"/>
    </location>
</feature>
<keyword evidence="1" id="KW-0963">Cytoplasm</keyword>
<name>A0A2W5DP25_9BURK</name>
<dbReference type="PANTHER" id="PTHR38106">
    <property type="entry name" value="RNA CHAPERONE PROQ"/>
    <property type="match status" value="1"/>
</dbReference>
<dbReference type="GO" id="GO:0010608">
    <property type="term" value="P:post-transcriptional regulation of gene expression"/>
    <property type="evidence" value="ECO:0007669"/>
    <property type="project" value="InterPro"/>
</dbReference>
<accession>A0A2W5DP25</accession>
<evidence type="ECO:0000256" key="1">
    <source>
        <dbReference type="ARBA" id="ARBA00022490"/>
    </source>
</evidence>
<dbReference type="AlphaFoldDB" id="A0A2W5DP25"/>
<sequence length="283" mass="30321">MNSEFPESVTPPAAPASEPDMTAADAPPADTAVAAAPAAGEPAPAVDVAAELKQLFPGLFVGRPKPVKLRIQSDIQERAPGKFSKAQLSAFLRRHTGGTGYLIALTQAKTRFDLDGNPAGEISAEHLAAAKEELARRRGVQQERQQQQEQERRNRGQLLWDFEHTKLTEANFCALKGVKPEELQGLLEIARKERAEAPPREERAPRHGRPEGRGEGRRDGPREGRRDGGRPGARAGGRGDGRPEGRGGRRPDAPRGPRPAAQAQAVEPVAPAVPSADDATPSE</sequence>
<feature type="compositionally biased region" description="Basic and acidic residues" evidence="4">
    <location>
        <begin position="191"/>
        <end position="229"/>
    </location>
</feature>
<dbReference type="PANTHER" id="PTHR38106:SF1">
    <property type="entry name" value="RNA CHAPERONE PROQ"/>
    <property type="match status" value="1"/>
</dbReference>
<feature type="compositionally biased region" description="Low complexity" evidence="4">
    <location>
        <begin position="258"/>
        <end position="283"/>
    </location>
</feature>
<dbReference type="Pfam" id="PF04352">
    <property type="entry name" value="ProQ"/>
    <property type="match status" value="1"/>
</dbReference>
<evidence type="ECO:0000259" key="5">
    <source>
        <dbReference type="SMART" id="SM00945"/>
    </source>
</evidence>
<reference evidence="6 7" key="1">
    <citation type="submission" date="2017-08" db="EMBL/GenBank/DDBJ databases">
        <title>Infants hospitalized years apart are colonized by the same room-sourced microbial strains.</title>
        <authorList>
            <person name="Brooks B."/>
            <person name="Olm M.R."/>
            <person name="Firek B.A."/>
            <person name="Baker R."/>
            <person name="Thomas B.C."/>
            <person name="Morowitz M.J."/>
            <person name="Banfield J.F."/>
        </authorList>
    </citation>
    <scope>NUCLEOTIDE SEQUENCE [LARGE SCALE GENOMIC DNA]</scope>
    <source>
        <strain evidence="6">S2_012_000_R2_81</strain>
    </source>
</reference>
<proteinExistence type="predicted"/>
<dbReference type="GO" id="GO:0005829">
    <property type="term" value="C:cytosol"/>
    <property type="evidence" value="ECO:0007669"/>
    <property type="project" value="TreeGrafter"/>
</dbReference>
<dbReference type="EMBL" id="QFOD01000008">
    <property type="protein sequence ID" value="PZP32478.1"/>
    <property type="molecule type" value="Genomic_DNA"/>
</dbReference>
<evidence type="ECO:0000313" key="6">
    <source>
        <dbReference type="EMBL" id="PZP32478.1"/>
    </source>
</evidence>
<comment type="caution">
    <text evidence="6">The sequence shown here is derived from an EMBL/GenBank/DDBJ whole genome shotgun (WGS) entry which is preliminary data.</text>
</comment>